<feature type="compositionally biased region" description="Polar residues" evidence="1">
    <location>
        <begin position="72"/>
        <end position="84"/>
    </location>
</feature>
<gene>
    <name evidence="3" type="ORF">HK097_001173</name>
</gene>
<feature type="region of interest" description="Disordered" evidence="1">
    <location>
        <begin position="59"/>
        <end position="117"/>
    </location>
</feature>
<feature type="compositionally biased region" description="Low complexity" evidence="1">
    <location>
        <begin position="89"/>
        <end position="100"/>
    </location>
</feature>
<dbReference type="AlphaFoldDB" id="A0AAD5S6F8"/>
<accession>A0AAD5S6F8</accession>
<feature type="non-terminal residue" evidence="3">
    <location>
        <position position="1"/>
    </location>
</feature>
<dbReference type="Proteomes" id="UP001212841">
    <property type="component" value="Unassembled WGS sequence"/>
</dbReference>
<evidence type="ECO:0000259" key="2">
    <source>
        <dbReference type="Pfam" id="PF18028"/>
    </source>
</evidence>
<comment type="caution">
    <text evidence="3">The sequence shown here is derived from an EMBL/GenBank/DDBJ whole genome shotgun (WGS) entry which is preliminary data.</text>
</comment>
<name>A0AAD5S6F8_9FUNG</name>
<reference evidence="3" key="1">
    <citation type="submission" date="2020-05" db="EMBL/GenBank/DDBJ databases">
        <title>Phylogenomic resolution of chytrid fungi.</title>
        <authorList>
            <person name="Stajich J.E."/>
            <person name="Amses K."/>
            <person name="Simmons R."/>
            <person name="Seto K."/>
            <person name="Myers J."/>
            <person name="Bonds A."/>
            <person name="Quandt C.A."/>
            <person name="Barry K."/>
            <person name="Liu P."/>
            <person name="Grigoriev I."/>
            <person name="Longcore J.E."/>
            <person name="James T.Y."/>
        </authorList>
    </citation>
    <scope>NUCLEOTIDE SEQUENCE</scope>
    <source>
        <strain evidence="3">JEL0318</strain>
    </source>
</reference>
<feature type="compositionally biased region" description="Low complexity" evidence="1">
    <location>
        <begin position="60"/>
        <end position="69"/>
    </location>
</feature>
<keyword evidence="4" id="KW-1185">Reference proteome</keyword>
<dbReference type="EMBL" id="JADGJD010001224">
    <property type="protein sequence ID" value="KAJ3045606.1"/>
    <property type="molecule type" value="Genomic_DNA"/>
</dbReference>
<dbReference type="InterPro" id="IPR040797">
    <property type="entry name" value="ZMIZ1_N"/>
</dbReference>
<sequence length="237" mass="26552">MMDVQGTYPSAAQLLAAAASHAVDIPHSFHTAHYTRTQSLTPYSNLLARYNSHVQQPRYASATASTLDASAKHSTTAPTPSNLSARMATSPTSQPSSPCTHRQCHHHHHHSSSDTIRIAKQNRKRLQLLRNSVMQSPSGFLQGCDELRVWCNDRRAYLPELASELDQTLKFVAEKAIVENYNLDAGIMVMDIVQKWKANMVPAAADNLYQYIKFLLLHQQARINQLITTRNYYAPTP</sequence>
<organism evidence="3 4">
    <name type="scientific">Rhizophlyctis rosea</name>
    <dbReference type="NCBI Taxonomy" id="64517"/>
    <lineage>
        <taxon>Eukaryota</taxon>
        <taxon>Fungi</taxon>
        <taxon>Fungi incertae sedis</taxon>
        <taxon>Chytridiomycota</taxon>
        <taxon>Chytridiomycota incertae sedis</taxon>
        <taxon>Chytridiomycetes</taxon>
        <taxon>Rhizophlyctidales</taxon>
        <taxon>Rhizophlyctidaceae</taxon>
        <taxon>Rhizophlyctis</taxon>
    </lineage>
</organism>
<evidence type="ECO:0000256" key="1">
    <source>
        <dbReference type="SAM" id="MobiDB-lite"/>
    </source>
</evidence>
<evidence type="ECO:0000313" key="4">
    <source>
        <dbReference type="Proteomes" id="UP001212841"/>
    </source>
</evidence>
<proteinExistence type="predicted"/>
<dbReference type="Pfam" id="PF18028">
    <property type="entry name" value="Zmiz1_N"/>
    <property type="match status" value="1"/>
</dbReference>
<protein>
    <recommendedName>
        <fullName evidence="2">ZMIZ1 N-terminal domain-containing protein</fullName>
    </recommendedName>
</protein>
<feature type="domain" description="ZMIZ1 N-terminal" evidence="2">
    <location>
        <begin position="120"/>
        <end position="211"/>
    </location>
</feature>
<evidence type="ECO:0000313" key="3">
    <source>
        <dbReference type="EMBL" id="KAJ3045606.1"/>
    </source>
</evidence>